<dbReference type="EMBL" id="DVLP01000400">
    <property type="protein sequence ID" value="HIT76638.1"/>
    <property type="molecule type" value="Genomic_DNA"/>
</dbReference>
<sequence>MIDLRSDTVTRPTEAMRRAMTMAEVGDDVYGEDPTVVALEERVAGLLGHEAGLFCATGSLANVLGVAQLVGAGQELLCDEKAHVVRAELGAHAALSGVTTRTWATGDGRIDPARVLALAEVEAGPYLVRTGAIAVEDTHNLAGGVVQPYQRLVELSRGARRLEVGLHLDGARLWNAHVASGVALAEIGQLFETVNVCFSKGLGAPVGSVLVGPTERIAAARVLRKRLGGGWRQAGILAAAAMYALEHHVDRLADDHAAAREFARAVEERASDSVDPAAVETNIVILDAGPRGAAGLVEAAATEGVALSALGSGLVRAITHLDVTRYEARQAGDVVGTLLAGRR</sequence>
<evidence type="ECO:0000256" key="5">
    <source>
        <dbReference type="PIRSR" id="PIRSR017617-1"/>
    </source>
</evidence>
<evidence type="ECO:0000259" key="6">
    <source>
        <dbReference type="Pfam" id="PF01212"/>
    </source>
</evidence>
<dbReference type="GO" id="GO:0008732">
    <property type="term" value="F:L-allo-threonine aldolase activity"/>
    <property type="evidence" value="ECO:0007669"/>
    <property type="project" value="TreeGrafter"/>
</dbReference>
<reference evidence="7" key="2">
    <citation type="journal article" date="2021" name="PeerJ">
        <title>Extensive microbial diversity within the chicken gut microbiome revealed by metagenomics and culture.</title>
        <authorList>
            <person name="Gilroy R."/>
            <person name="Ravi A."/>
            <person name="Getino M."/>
            <person name="Pursley I."/>
            <person name="Horton D.L."/>
            <person name="Alikhan N.F."/>
            <person name="Baker D."/>
            <person name="Gharbi K."/>
            <person name="Hall N."/>
            <person name="Watson M."/>
            <person name="Adriaenssens E.M."/>
            <person name="Foster-Nyarko E."/>
            <person name="Jarju S."/>
            <person name="Secka A."/>
            <person name="Antonio M."/>
            <person name="Oren A."/>
            <person name="Chaudhuri R.R."/>
            <person name="La Ragione R."/>
            <person name="Hildebrand F."/>
            <person name="Pallen M.J."/>
        </authorList>
    </citation>
    <scope>NUCLEOTIDE SEQUENCE</scope>
    <source>
        <strain evidence="7">ChiGjej1B1-24693</strain>
    </source>
</reference>
<protein>
    <submittedName>
        <fullName evidence="7">Low specificity L-threonine aldolase</fullName>
    </submittedName>
</protein>
<keyword evidence="3" id="KW-0663">Pyridoxal phosphate</keyword>
<dbReference type="PANTHER" id="PTHR48097">
    <property type="entry name" value="L-THREONINE ALDOLASE-RELATED"/>
    <property type="match status" value="1"/>
</dbReference>
<dbReference type="GO" id="GO:0005829">
    <property type="term" value="C:cytosol"/>
    <property type="evidence" value="ECO:0007669"/>
    <property type="project" value="TreeGrafter"/>
</dbReference>
<dbReference type="InterPro" id="IPR015422">
    <property type="entry name" value="PyrdxlP-dep_Trfase_small"/>
</dbReference>
<accession>A0A9D1KPQ1</accession>
<dbReference type="PIRSF" id="PIRSF017617">
    <property type="entry name" value="Thr_aldolase"/>
    <property type="match status" value="1"/>
</dbReference>
<organism evidence="7 8">
    <name type="scientific">Candidatus Avipropionibacterium avicola</name>
    <dbReference type="NCBI Taxonomy" id="2840701"/>
    <lineage>
        <taxon>Bacteria</taxon>
        <taxon>Bacillati</taxon>
        <taxon>Actinomycetota</taxon>
        <taxon>Actinomycetes</taxon>
        <taxon>Propionibacteriales</taxon>
        <taxon>Propionibacteriaceae</taxon>
        <taxon>Propionibacteriaceae incertae sedis</taxon>
        <taxon>Candidatus Avipropionibacterium</taxon>
    </lineage>
</organism>
<dbReference type="GO" id="GO:0006567">
    <property type="term" value="P:L-threonine catabolic process"/>
    <property type="evidence" value="ECO:0007669"/>
    <property type="project" value="TreeGrafter"/>
</dbReference>
<dbReference type="InterPro" id="IPR023603">
    <property type="entry name" value="Low_specificity_L-TA-like"/>
</dbReference>
<dbReference type="FunFam" id="3.40.640.10:FF:000030">
    <property type="entry name" value="Low-specificity L-threonine aldolase"/>
    <property type="match status" value="1"/>
</dbReference>
<dbReference type="NCBIfam" id="NF041359">
    <property type="entry name" value="GntG_guanitoxin"/>
    <property type="match status" value="1"/>
</dbReference>
<keyword evidence="4" id="KW-0456">Lyase</keyword>
<feature type="domain" description="Aromatic amino acid beta-eliminating lyase/threonine aldolase" evidence="6">
    <location>
        <begin position="3"/>
        <end position="287"/>
    </location>
</feature>
<proteinExistence type="inferred from homology"/>
<dbReference type="PANTHER" id="PTHR48097:SF9">
    <property type="entry name" value="L-THREONINE ALDOLASE"/>
    <property type="match status" value="1"/>
</dbReference>
<dbReference type="Pfam" id="PF01212">
    <property type="entry name" value="Beta_elim_lyase"/>
    <property type="match status" value="1"/>
</dbReference>
<reference evidence="7" key="1">
    <citation type="submission" date="2020-10" db="EMBL/GenBank/DDBJ databases">
        <authorList>
            <person name="Gilroy R."/>
        </authorList>
    </citation>
    <scope>NUCLEOTIDE SEQUENCE</scope>
    <source>
        <strain evidence="7">ChiGjej1B1-24693</strain>
    </source>
</reference>
<dbReference type="InterPro" id="IPR015424">
    <property type="entry name" value="PyrdxlP-dep_Trfase"/>
</dbReference>
<comment type="similarity">
    <text evidence="2">Belongs to the threonine aldolase family.</text>
</comment>
<gene>
    <name evidence="7" type="ORF">IAA98_13735</name>
</gene>
<comment type="caution">
    <text evidence="7">The sequence shown here is derived from an EMBL/GenBank/DDBJ whole genome shotgun (WGS) entry which is preliminary data.</text>
</comment>
<dbReference type="AlphaFoldDB" id="A0A9D1KPQ1"/>
<comment type="cofactor">
    <cofactor evidence="1">
        <name>pyridoxal 5'-phosphate</name>
        <dbReference type="ChEBI" id="CHEBI:597326"/>
    </cofactor>
</comment>
<dbReference type="Gene3D" id="3.90.1150.10">
    <property type="entry name" value="Aspartate Aminotransferase, domain 1"/>
    <property type="match status" value="1"/>
</dbReference>
<dbReference type="Proteomes" id="UP000886842">
    <property type="component" value="Unassembled WGS sequence"/>
</dbReference>
<evidence type="ECO:0000256" key="1">
    <source>
        <dbReference type="ARBA" id="ARBA00001933"/>
    </source>
</evidence>
<dbReference type="InterPro" id="IPR015421">
    <property type="entry name" value="PyrdxlP-dep_Trfase_major"/>
</dbReference>
<evidence type="ECO:0000256" key="4">
    <source>
        <dbReference type="ARBA" id="ARBA00023239"/>
    </source>
</evidence>
<dbReference type="InterPro" id="IPR001597">
    <property type="entry name" value="ArAA_b-elim_lyase/Thr_aldolase"/>
</dbReference>
<feature type="modified residue" description="N6-(pyridoxal phosphate)lysine" evidence="5">
    <location>
        <position position="200"/>
    </location>
</feature>
<dbReference type="GO" id="GO:0006545">
    <property type="term" value="P:glycine biosynthetic process"/>
    <property type="evidence" value="ECO:0007669"/>
    <property type="project" value="TreeGrafter"/>
</dbReference>
<evidence type="ECO:0000256" key="3">
    <source>
        <dbReference type="ARBA" id="ARBA00022898"/>
    </source>
</evidence>
<dbReference type="Gene3D" id="3.40.640.10">
    <property type="entry name" value="Type I PLP-dependent aspartate aminotransferase-like (Major domain)"/>
    <property type="match status" value="1"/>
</dbReference>
<evidence type="ECO:0000313" key="7">
    <source>
        <dbReference type="EMBL" id="HIT76638.1"/>
    </source>
</evidence>
<evidence type="ECO:0000256" key="2">
    <source>
        <dbReference type="ARBA" id="ARBA00006966"/>
    </source>
</evidence>
<name>A0A9D1KPQ1_9ACTN</name>
<evidence type="ECO:0000313" key="8">
    <source>
        <dbReference type="Proteomes" id="UP000886842"/>
    </source>
</evidence>
<dbReference type="SUPFAM" id="SSF53383">
    <property type="entry name" value="PLP-dependent transferases"/>
    <property type="match status" value="1"/>
</dbReference>